<dbReference type="AlphaFoldDB" id="A0A9Q0KUS3"/>
<organism evidence="2 3">
    <name type="scientific">Protea cynaroides</name>
    <dbReference type="NCBI Taxonomy" id="273540"/>
    <lineage>
        <taxon>Eukaryota</taxon>
        <taxon>Viridiplantae</taxon>
        <taxon>Streptophyta</taxon>
        <taxon>Embryophyta</taxon>
        <taxon>Tracheophyta</taxon>
        <taxon>Spermatophyta</taxon>
        <taxon>Magnoliopsida</taxon>
        <taxon>Proteales</taxon>
        <taxon>Proteaceae</taxon>
        <taxon>Protea</taxon>
    </lineage>
</organism>
<protein>
    <submittedName>
        <fullName evidence="2">Uncharacterized protein</fullName>
    </submittedName>
</protein>
<dbReference type="EMBL" id="JAMYWD010000003">
    <property type="protein sequence ID" value="KAJ4977072.1"/>
    <property type="molecule type" value="Genomic_DNA"/>
</dbReference>
<keyword evidence="3" id="KW-1185">Reference proteome</keyword>
<proteinExistence type="predicted"/>
<evidence type="ECO:0000256" key="1">
    <source>
        <dbReference type="SAM" id="MobiDB-lite"/>
    </source>
</evidence>
<feature type="compositionally biased region" description="Low complexity" evidence="1">
    <location>
        <begin position="64"/>
        <end position="77"/>
    </location>
</feature>
<evidence type="ECO:0000313" key="3">
    <source>
        <dbReference type="Proteomes" id="UP001141806"/>
    </source>
</evidence>
<feature type="compositionally biased region" description="Basic and acidic residues" evidence="1">
    <location>
        <begin position="34"/>
        <end position="49"/>
    </location>
</feature>
<gene>
    <name evidence="2" type="ORF">NE237_002178</name>
</gene>
<reference evidence="2" key="1">
    <citation type="journal article" date="2023" name="Plant J.">
        <title>The genome of the king protea, Protea cynaroides.</title>
        <authorList>
            <person name="Chang J."/>
            <person name="Duong T.A."/>
            <person name="Schoeman C."/>
            <person name="Ma X."/>
            <person name="Roodt D."/>
            <person name="Barker N."/>
            <person name="Li Z."/>
            <person name="Van de Peer Y."/>
            <person name="Mizrachi E."/>
        </authorList>
    </citation>
    <scope>NUCLEOTIDE SEQUENCE</scope>
    <source>
        <tissue evidence="2">Young leaves</tissue>
    </source>
</reference>
<comment type="caution">
    <text evidence="2">The sequence shown here is derived from an EMBL/GenBank/DDBJ whole genome shotgun (WGS) entry which is preliminary data.</text>
</comment>
<name>A0A9Q0KUS3_9MAGN</name>
<sequence>MAIHKTRGARRVGVCVATGLTLQLDVANVMLGKAKHEGRRESTTQKVEGKGSTTKSSSLAPARAKSASSLAPTTASARPNPRLPKSKSAQVVSFSSPFLLFSEQVESFLKSTSIHAFEQAFYRVLWRSARQLHLSLRLLLQQEPQKVGKERPQKKALSTEADKEVVTTSDLEKRASPSKSLMISEMVELDAIVADIGGQGAPSGELAAADNISAEVEEAAQDATTIAVQASAEVEDAMEAEPARAFQLDKNKGVEVDRRFVKFIPEWRLSVNNSVLVDPLLALEFSFNSILLRDIQAIRDKSDNVFMEQMYMYSTVSSFFSTMVVEKMGNLRRAYNRVAECNV</sequence>
<accession>A0A9Q0KUS3</accession>
<feature type="region of interest" description="Disordered" evidence="1">
    <location>
        <begin position="34"/>
        <end position="85"/>
    </location>
</feature>
<dbReference type="Proteomes" id="UP001141806">
    <property type="component" value="Unassembled WGS sequence"/>
</dbReference>
<evidence type="ECO:0000313" key="2">
    <source>
        <dbReference type="EMBL" id="KAJ4977072.1"/>
    </source>
</evidence>